<dbReference type="EMBL" id="DVJN01000105">
    <property type="protein sequence ID" value="HIS92421.1"/>
    <property type="molecule type" value="Genomic_DNA"/>
</dbReference>
<feature type="modified residue" description="4-aspartylphosphate" evidence="6">
    <location>
        <position position="55"/>
    </location>
</feature>
<comment type="function">
    <text evidence="5">May play the central regulatory role in sporulation. It may be an element of the effector pathway responsible for the activation of sporulation genes in response to nutritional stress. Spo0A may act in concert with spo0H (a sigma factor) to control the expression of some genes that are critical to the sporulation process.</text>
</comment>
<keyword evidence="3" id="KW-0238">DNA-binding</keyword>
<evidence type="ECO:0000256" key="1">
    <source>
        <dbReference type="ARBA" id="ARBA00018672"/>
    </source>
</evidence>
<dbReference type="InterPro" id="IPR018062">
    <property type="entry name" value="HTH_AraC-typ_CS"/>
</dbReference>
<dbReference type="AlphaFoldDB" id="A0A9D1FZE0"/>
<dbReference type="SUPFAM" id="SSF46689">
    <property type="entry name" value="Homeodomain-like"/>
    <property type="match status" value="2"/>
</dbReference>
<reference evidence="9" key="1">
    <citation type="submission" date="2020-10" db="EMBL/GenBank/DDBJ databases">
        <authorList>
            <person name="Gilroy R."/>
        </authorList>
    </citation>
    <scope>NUCLEOTIDE SEQUENCE</scope>
    <source>
        <strain evidence="9">13766</strain>
    </source>
</reference>
<evidence type="ECO:0000259" key="8">
    <source>
        <dbReference type="PROSITE" id="PS50110"/>
    </source>
</evidence>
<dbReference type="GO" id="GO:0003700">
    <property type="term" value="F:DNA-binding transcription factor activity"/>
    <property type="evidence" value="ECO:0007669"/>
    <property type="project" value="InterPro"/>
</dbReference>
<evidence type="ECO:0000256" key="2">
    <source>
        <dbReference type="ARBA" id="ARBA00023015"/>
    </source>
</evidence>
<dbReference type="PROSITE" id="PS50110">
    <property type="entry name" value="RESPONSE_REGULATORY"/>
    <property type="match status" value="1"/>
</dbReference>
<dbReference type="SUPFAM" id="SSF52172">
    <property type="entry name" value="CheY-like"/>
    <property type="match status" value="1"/>
</dbReference>
<feature type="domain" description="Response regulatory" evidence="8">
    <location>
        <begin position="3"/>
        <end position="120"/>
    </location>
</feature>
<evidence type="ECO:0000313" key="10">
    <source>
        <dbReference type="Proteomes" id="UP000824140"/>
    </source>
</evidence>
<proteinExistence type="predicted"/>
<gene>
    <name evidence="9" type="ORF">IAA84_05320</name>
</gene>
<keyword evidence="2" id="KW-0805">Transcription regulation</keyword>
<evidence type="ECO:0000259" key="7">
    <source>
        <dbReference type="PROSITE" id="PS01124"/>
    </source>
</evidence>
<dbReference type="SMART" id="SM00448">
    <property type="entry name" value="REC"/>
    <property type="match status" value="1"/>
</dbReference>
<dbReference type="InterPro" id="IPR011006">
    <property type="entry name" value="CheY-like_superfamily"/>
</dbReference>
<dbReference type="PRINTS" id="PR00032">
    <property type="entry name" value="HTHARAC"/>
</dbReference>
<accession>A0A9D1FZE0</accession>
<dbReference type="InterPro" id="IPR018060">
    <property type="entry name" value="HTH_AraC"/>
</dbReference>
<keyword evidence="6" id="KW-0597">Phosphoprotein</keyword>
<dbReference type="Gene3D" id="3.40.50.2300">
    <property type="match status" value="1"/>
</dbReference>
<dbReference type="PROSITE" id="PS00041">
    <property type="entry name" value="HTH_ARAC_FAMILY_1"/>
    <property type="match status" value="1"/>
</dbReference>
<reference evidence="9" key="2">
    <citation type="journal article" date="2021" name="PeerJ">
        <title>Extensive microbial diversity within the chicken gut microbiome revealed by metagenomics and culture.</title>
        <authorList>
            <person name="Gilroy R."/>
            <person name="Ravi A."/>
            <person name="Getino M."/>
            <person name="Pursley I."/>
            <person name="Horton D.L."/>
            <person name="Alikhan N.F."/>
            <person name="Baker D."/>
            <person name="Gharbi K."/>
            <person name="Hall N."/>
            <person name="Watson M."/>
            <person name="Adriaenssens E.M."/>
            <person name="Foster-Nyarko E."/>
            <person name="Jarju S."/>
            <person name="Secka A."/>
            <person name="Antonio M."/>
            <person name="Oren A."/>
            <person name="Chaudhuri R.R."/>
            <person name="La Ragione R."/>
            <person name="Hildebrand F."/>
            <person name="Pallen M.J."/>
        </authorList>
    </citation>
    <scope>NUCLEOTIDE SEQUENCE</scope>
    <source>
        <strain evidence="9">13766</strain>
    </source>
</reference>
<dbReference type="Pfam" id="PF12833">
    <property type="entry name" value="HTH_18"/>
    <property type="match status" value="1"/>
</dbReference>
<name>A0A9D1FZE0_9FIRM</name>
<evidence type="ECO:0000313" key="9">
    <source>
        <dbReference type="EMBL" id="HIS92421.1"/>
    </source>
</evidence>
<feature type="domain" description="HTH araC/xylS-type" evidence="7">
    <location>
        <begin position="140"/>
        <end position="238"/>
    </location>
</feature>
<comment type="caution">
    <text evidence="9">The sequence shown here is derived from an EMBL/GenBank/DDBJ whole genome shotgun (WGS) entry which is preliminary data.</text>
</comment>
<dbReference type="CDD" id="cd17536">
    <property type="entry name" value="REC_YesN-like"/>
    <property type="match status" value="1"/>
</dbReference>
<dbReference type="Gene3D" id="1.10.10.60">
    <property type="entry name" value="Homeodomain-like"/>
    <property type="match status" value="2"/>
</dbReference>
<evidence type="ECO:0000256" key="5">
    <source>
        <dbReference type="ARBA" id="ARBA00024867"/>
    </source>
</evidence>
<protein>
    <recommendedName>
        <fullName evidence="1">Stage 0 sporulation protein A homolog</fullName>
    </recommendedName>
</protein>
<sequence length="239" mass="27292">MFSLLIVDDETIVRNAISRRAIWRELGIDYIKTAPGVAQARELIESERPNLVMTDLIMPHEDGFALMRYVQENAPETRMVVLSAYNEFAYAAEAMRLGARGYVLKPTDDEQIRSIFGGLVEELRRERLWAKEVSAYGSLNPVLDYIGRNYSERISLETAAELAGMSPAYFSATFSRVCGVTFVDYVNSVRIEKAKALLRTTSDRIQEIGERVGFRDNTYFCRVFRKFTGMSPASWRRQV</sequence>
<dbReference type="GO" id="GO:0000160">
    <property type="term" value="P:phosphorelay signal transduction system"/>
    <property type="evidence" value="ECO:0007669"/>
    <property type="project" value="InterPro"/>
</dbReference>
<dbReference type="PROSITE" id="PS01124">
    <property type="entry name" value="HTH_ARAC_FAMILY_2"/>
    <property type="match status" value="1"/>
</dbReference>
<dbReference type="SMART" id="SM00342">
    <property type="entry name" value="HTH_ARAC"/>
    <property type="match status" value="1"/>
</dbReference>
<organism evidence="9 10">
    <name type="scientific">Candidatus Alectryocaccomicrobium excrementavium</name>
    <dbReference type="NCBI Taxonomy" id="2840668"/>
    <lineage>
        <taxon>Bacteria</taxon>
        <taxon>Bacillati</taxon>
        <taxon>Bacillota</taxon>
        <taxon>Clostridia</taxon>
        <taxon>Candidatus Alectryocaccomicrobium</taxon>
    </lineage>
</organism>
<dbReference type="InterPro" id="IPR020449">
    <property type="entry name" value="Tscrpt_reg_AraC-type_HTH"/>
</dbReference>
<evidence type="ECO:0000256" key="3">
    <source>
        <dbReference type="ARBA" id="ARBA00023125"/>
    </source>
</evidence>
<dbReference type="Proteomes" id="UP000824140">
    <property type="component" value="Unassembled WGS sequence"/>
</dbReference>
<dbReference type="InterPro" id="IPR009057">
    <property type="entry name" value="Homeodomain-like_sf"/>
</dbReference>
<dbReference type="GO" id="GO:0043565">
    <property type="term" value="F:sequence-specific DNA binding"/>
    <property type="evidence" value="ECO:0007669"/>
    <property type="project" value="InterPro"/>
</dbReference>
<keyword evidence="4" id="KW-0804">Transcription</keyword>
<dbReference type="InterPro" id="IPR001789">
    <property type="entry name" value="Sig_transdc_resp-reg_receiver"/>
</dbReference>
<evidence type="ECO:0000256" key="4">
    <source>
        <dbReference type="ARBA" id="ARBA00023163"/>
    </source>
</evidence>
<dbReference type="PANTHER" id="PTHR43280:SF28">
    <property type="entry name" value="HTH-TYPE TRANSCRIPTIONAL ACTIVATOR RHAS"/>
    <property type="match status" value="1"/>
</dbReference>
<dbReference type="PANTHER" id="PTHR43280">
    <property type="entry name" value="ARAC-FAMILY TRANSCRIPTIONAL REGULATOR"/>
    <property type="match status" value="1"/>
</dbReference>
<dbReference type="Pfam" id="PF00072">
    <property type="entry name" value="Response_reg"/>
    <property type="match status" value="1"/>
</dbReference>
<evidence type="ECO:0000256" key="6">
    <source>
        <dbReference type="PROSITE-ProRule" id="PRU00169"/>
    </source>
</evidence>